<accession>A0AAN9LVD0</accession>
<keyword evidence="2" id="KW-1185">Reference proteome</keyword>
<reference evidence="1 2" key="1">
    <citation type="submission" date="2024-01" db="EMBL/GenBank/DDBJ databases">
        <title>The genomes of 5 underutilized Papilionoideae crops provide insights into root nodulation and disease resistanc.</title>
        <authorList>
            <person name="Jiang F."/>
        </authorList>
    </citation>
    <scope>NUCLEOTIDE SEQUENCE [LARGE SCALE GENOMIC DNA]</scope>
    <source>
        <strain evidence="1">LVBAO_FW01</strain>
        <tissue evidence="1">Leaves</tissue>
    </source>
</reference>
<evidence type="ECO:0000313" key="2">
    <source>
        <dbReference type="Proteomes" id="UP001367508"/>
    </source>
</evidence>
<dbReference type="EMBL" id="JAYMYQ010000004">
    <property type="protein sequence ID" value="KAK7340313.1"/>
    <property type="molecule type" value="Genomic_DNA"/>
</dbReference>
<comment type="caution">
    <text evidence="1">The sequence shown here is derived from an EMBL/GenBank/DDBJ whole genome shotgun (WGS) entry which is preliminary data.</text>
</comment>
<organism evidence="1 2">
    <name type="scientific">Canavalia gladiata</name>
    <name type="common">Sword bean</name>
    <name type="synonym">Dolichos gladiatus</name>
    <dbReference type="NCBI Taxonomy" id="3824"/>
    <lineage>
        <taxon>Eukaryota</taxon>
        <taxon>Viridiplantae</taxon>
        <taxon>Streptophyta</taxon>
        <taxon>Embryophyta</taxon>
        <taxon>Tracheophyta</taxon>
        <taxon>Spermatophyta</taxon>
        <taxon>Magnoliopsida</taxon>
        <taxon>eudicotyledons</taxon>
        <taxon>Gunneridae</taxon>
        <taxon>Pentapetalae</taxon>
        <taxon>rosids</taxon>
        <taxon>fabids</taxon>
        <taxon>Fabales</taxon>
        <taxon>Fabaceae</taxon>
        <taxon>Papilionoideae</taxon>
        <taxon>50 kb inversion clade</taxon>
        <taxon>NPAAA clade</taxon>
        <taxon>indigoferoid/millettioid clade</taxon>
        <taxon>Phaseoleae</taxon>
        <taxon>Canavalia</taxon>
    </lineage>
</organism>
<sequence>MALALQEAGGQVLVFHDLLDYSKIFPYKISEADANGFINELQRLGLDKTTSAAFEPVQKMNTSKSFGEGNPIK</sequence>
<dbReference type="AlphaFoldDB" id="A0AAN9LVD0"/>
<protein>
    <submittedName>
        <fullName evidence="1">Uncharacterized protein</fullName>
    </submittedName>
</protein>
<name>A0AAN9LVD0_CANGL</name>
<proteinExistence type="predicted"/>
<dbReference type="Proteomes" id="UP001367508">
    <property type="component" value="Unassembled WGS sequence"/>
</dbReference>
<evidence type="ECO:0000313" key="1">
    <source>
        <dbReference type="EMBL" id="KAK7340313.1"/>
    </source>
</evidence>
<gene>
    <name evidence="1" type="ORF">VNO77_21015</name>
</gene>